<sequence>MTKKKKQEELPEDFVSKTELKRQSDELQALGIRLSQMNTSVLDELPLDYQLRDAIELAQRIRNKREGYRRQLQYIGKLMRNVDSDEIIKALAVHDAKHVKANAIFHQLELKRDLLISEGDGAIQACIDEFPGADRQRLRQLVRSAQREQSQNKPPKSAREIFKYLRELQESAE</sequence>
<keyword evidence="3 5" id="KW-0699">rRNA-binding</keyword>
<comment type="subcellular location">
    <subcellularLocation>
        <location evidence="5">Cytoplasm</location>
    </subcellularLocation>
    <text evidence="5">Associates with late stage pre-50S ribosomal subunits.</text>
</comment>
<dbReference type="InterPro" id="IPR006839">
    <property type="entry name" value="DarP"/>
</dbReference>
<evidence type="ECO:0000256" key="1">
    <source>
        <dbReference type="ARBA" id="ARBA00022490"/>
    </source>
</evidence>
<evidence type="ECO:0000313" key="7">
    <source>
        <dbReference type="Proteomes" id="UP001165393"/>
    </source>
</evidence>
<evidence type="ECO:0000256" key="5">
    <source>
        <dbReference type="HAMAP-Rule" id="MF_00765"/>
    </source>
</evidence>
<comment type="similarity">
    <text evidence="5">Belongs to the DarP family.</text>
</comment>
<dbReference type="PANTHER" id="PTHR38101">
    <property type="entry name" value="UPF0307 PROTEIN YJGA"/>
    <property type="match status" value="1"/>
</dbReference>
<evidence type="ECO:0000256" key="2">
    <source>
        <dbReference type="ARBA" id="ARBA00022517"/>
    </source>
</evidence>
<dbReference type="AlphaFoldDB" id="A0AA41W510"/>
<gene>
    <name evidence="5" type="primary">darP</name>
    <name evidence="6" type="ORF">NAF29_02815</name>
</gene>
<comment type="function">
    <text evidence="5">Member of a network of 50S ribosomal subunit biogenesis factors which assembles along the 30S-50S interface, preventing incorrect 23S rRNA structures from forming. Promotes peptidyl transferase center (PTC) maturation.</text>
</comment>
<dbReference type="RefSeq" id="WP_251259965.1">
    <property type="nucleotide sequence ID" value="NZ_JAMQGP010000001.1"/>
</dbReference>
<organism evidence="6 7">
    <name type="scientific">Echinimonas agarilytica</name>
    <dbReference type="NCBI Taxonomy" id="1215918"/>
    <lineage>
        <taxon>Bacteria</taxon>
        <taxon>Pseudomonadati</taxon>
        <taxon>Pseudomonadota</taxon>
        <taxon>Gammaproteobacteria</taxon>
        <taxon>Alteromonadales</taxon>
        <taxon>Echinimonadaceae</taxon>
        <taxon>Echinimonas</taxon>
    </lineage>
</organism>
<protein>
    <recommendedName>
        <fullName evidence="5">Dual-action ribosomal maturation protein DarP</fullName>
    </recommendedName>
    <alternativeName>
        <fullName evidence="5">Large ribosomal subunit assembly factor DarP</fullName>
    </alternativeName>
</protein>
<dbReference type="HAMAP" id="MF_00765">
    <property type="entry name" value="DarP"/>
    <property type="match status" value="1"/>
</dbReference>
<dbReference type="PIRSF" id="PIRSF016183">
    <property type="entry name" value="UCP016183"/>
    <property type="match status" value="1"/>
</dbReference>
<dbReference type="CDD" id="cd16331">
    <property type="entry name" value="YjgA-like"/>
    <property type="match status" value="1"/>
</dbReference>
<dbReference type="GO" id="GO:0005829">
    <property type="term" value="C:cytosol"/>
    <property type="evidence" value="ECO:0007669"/>
    <property type="project" value="TreeGrafter"/>
</dbReference>
<evidence type="ECO:0000256" key="4">
    <source>
        <dbReference type="ARBA" id="ARBA00022884"/>
    </source>
</evidence>
<dbReference type="Pfam" id="PF04751">
    <property type="entry name" value="DarP"/>
    <property type="match status" value="1"/>
</dbReference>
<dbReference type="Proteomes" id="UP001165393">
    <property type="component" value="Unassembled WGS sequence"/>
</dbReference>
<dbReference type="GO" id="GO:0043022">
    <property type="term" value="F:ribosome binding"/>
    <property type="evidence" value="ECO:0007669"/>
    <property type="project" value="UniProtKB-UniRule"/>
</dbReference>
<dbReference type="GO" id="GO:1902626">
    <property type="term" value="P:assembly of large subunit precursor of preribosome"/>
    <property type="evidence" value="ECO:0007669"/>
    <property type="project" value="UniProtKB-UniRule"/>
</dbReference>
<dbReference type="PANTHER" id="PTHR38101:SF1">
    <property type="entry name" value="UPF0307 PROTEIN YJGA"/>
    <property type="match status" value="1"/>
</dbReference>
<reference evidence="6 7" key="1">
    <citation type="journal article" date="2013" name="Antonie Van Leeuwenhoek">
        <title>Echinimonas agarilytica gen. nov., sp. nov., a new gammaproteobacterium isolated from the sea urchin Strongylocentrotus intermedius.</title>
        <authorList>
            <person name="Nedashkovskaya O.I."/>
            <person name="Stenkova A.M."/>
            <person name="Zhukova N.V."/>
            <person name="Van Trappen S."/>
            <person name="Lee J.S."/>
            <person name="Kim S.B."/>
        </authorList>
    </citation>
    <scope>NUCLEOTIDE SEQUENCE [LARGE SCALE GENOMIC DNA]</scope>
    <source>
        <strain evidence="6 7">KMM 6351</strain>
    </source>
</reference>
<keyword evidence="4 5" id="KW-0694">RNA-binding</keyword>
<accession>A0AA41W510</accession>
<dbReference type="EMBL" id="JAMQGP010000001">
    <property type="protein sequence ID" value="MCM2678602.1"/>
    <property type="molecule type" value="Genomic_DNA"/>
</dbReference>
<keyword evidence="7" id="KW-1185">Reference proteome</keyword>
<comment type="caution">
    <text evidence="6">The sequence shown here is derived from an EMBL/GenBank/DDBJ whole genome shotgun (WGS) entry which is preliminary data.</text>
</comment>
<dbReference type="NCBIfam" id="NF003593">
    <property type="entry name" value="PRK05255.1-1"/>
    <property type="match status" value="1"/>
</dbReference>
<keyword evidence="2 5" id="KW-0690">Ribosome biogenesis</keyword>
<evidence type="ECO:0000256" key="3">
    <source>
        <dbReference type="ARBA" id="ARBA00022730"/>
    </source>
</evidence>
<dbReference type="Gene3D" id="1.10.60.30">
    <property type="entry name" value="PSPTO4464-like domains"/>
    <property type="match status" value="2"/>
</dbReference>
<keyword evidence="1 5" id="KW-0963">Cytoplasm</keyword>
<name>A0AA41W510_9GAMM</name>
<dbReference type="InterPro" id="IPR023153">
    <property type="entry name" value="DarP_sf"/>
</dbReference>
<dbReference type="GO" id="GO:0019843">
    <property type="term" value="F:rRNA binding"/>
    <property type="evidence" value="ECO:0007669"/>
    <property type="project" value="UniProtKB-UniRule"/>
</dbReference>
<evidence type="ECO:0000313" key="6">
    <source>
        <dbReference type="EMBL" id="MCM2678602.1"/>
    </source>
</evidence>
<dbReference type="SUPFAM" id="SSF158710">
    <property type="entry name" value="PSPTO4464-like"/>
    <property type="match status" value="1"/>
</dbReference>
<dbReference type="FunFam" id="1.10.60.30:FF:000002">
    <property type="entry name" value="UPF0307 protein YjgA"/>
    <property type="match status" value="1"/>
</dbReference>
<proteinExistence type="inferred from homology"/>